<name>A0A1S8CVN8_9GAMM</name>
<evidence type="ECO:0000256" key="3">
    <source>
        <dbReference type="ARBA" id="ARBA00022884"/>
    </source>
</evidence>
<keyword evidence="9" id="KW-1185">Reference proteome</keyword>
<dbReference type="GO" id="GO:0031564">
    <property type="term" value="P:transcription antitermination"/>
    <property type="evidence" value="ECO:0007669"/>
    <property type="project" value="UniProtKB-KW"/>
</dbReference>
<dbReference type="Pfam" id="PF01029">
    <property type="entry name" value="NusB"/>
    <property type="match status" value="1"/>
</dbReference>
<dbReference type="RefSeq" id="WP_076877751.1">
    <property type="nucleotide sequence ID" value="NZ_MLCN01000014.1"/>
</dbReference>
<comment type="caution">
    <text evidence="8">The sequence shown here is derived from an EMBL/GenBank/DDBJ whole genome shotgun (WGS) entry which is preliminary data.</text>
</comment>
<dbReference type="GO" id="GO:0003723">
    <property type="term" value="F:RNA binding"/>
    <property type="evidence" value="ECO:0007669"/>
    <property type="project" value="UniProtKB-UniRule"/>
</dbReference>
<protein>
    <recommendedName>
        <fullName evidence="6">Transcription antitermination protein NusB</fullName>
    </recommendedName>
    <alternativeName>
        <fullName evidence="6">Antitermination factor NusB</fullName>
    </alternativeName>
</protein>
<dbReference type="STRING" id="1907941.BKE30_06255"/>
<evidence type="ECO:0000256" key="1">
    <source>
        <dbReference type="ARBA" id="ARBA00005952"/>
    </source>
</evidence>
<accession>A0A1S8CVN8</accession>
<dbReference type="InterPro" id="IPR035926">
    <property type="entry name" value="NusB-like_sf"/>
</dbReference>
<dbReference type="Proteomes" id="UP000192132">
    <property type="component" value="Unassembled WGS sequence"/>
</dbReference>
<organism evidence="8 9">
    <name type="scientific">Alkanindiges hydrocarboniclasticus</name>
    <dbReference type="NCBI Taxonomy" id="1907941"/>
    <lineage>
        <taxon>Bacteria</taxon>
        <taxon>Pseudomonadati</taxon>
        <taxon>Pseudomonadota</taxon>
        <taxon>Gammaproteobacteria</taxon>
        <taxon>Moraxellales</taxon>
        <taxon>Moraxellaceae</taxon>
        <taxon>Alkanindiges</taxon>
    </lineage>
</organism>
<dbReference type="Gene3D" id="1.10.940.10">
    <property type="entry name" value="NusB-like"/>
    <property type="match status" value="1"/>
</dbReference>
<dbReference type="HAMAP" id="MF_00073">
    <property type="entry name" value="NusB"/>
    <property type="match status" value="1"/>
</dbReference>
<sequence length="152" mass="17556">MSQQQDTFKYPTTFAAKRKARRFALQGLYEWQMTHNPVHEIEARTRAENAMHKVDIAYYHQLLTQVIQHTAALDELIKPLIDRDLSALDGVELATLRLGTFELRDRLEVPYRVVIDEAIELAKHFGATDSHKYVNGVLDRLAQQLRAAEKNQ</sequence>
<dbReference type="InterPro" id="IPR006027">
    <property type="entry name" value="NusB_RsmB_TIM44"/>
</dbReference>
<feature type="domain" description="NusB/RsmB/TIM44" evidence="7">
    <location>
        <begin position="18"/>
        <end position="142"/>
    </location>
</feature>
<dbReference type="GO" id="GO:0006353">
    <property type="term" value="P:DNA-templated transcription termination"/>
    <property type="evidence" value="ECO:0007669"/>
    <property type="project" value="UniProtKB-UniRule"/>
</dbReference>
<comment type="function">
    <text evidence="6">Involved in transcription antitermination. Required for transcription of ribosomal RNA (rRNA) genes. Binds specifically to the boxA antiterminator sequence of the ribosomal RNA (rrn) operons.</text>
</comment>
<dbReference type="AlphaFoldDB" id="A0A1S8CVN8"/>
<keyword evidence="2 6" id="KW-0889">Transcription antitermination</keyword>
<evidence type="ECO:0000259" key="7">
    <source>
        <dbReference type="Pfam" id="PF01029"/>
    </source>
</evidence>
<dbReference type="GO" id="GO:0005829">
    <property type="term" value="C:cytosol"/>
    <property type="evidence" value="ECO:0007669"/>
    <property type="project" value="TreeGrafter"/>
</dbReference>
<dbReference type="SUPFAM" id="SSF48013">
    <property type="entry name" value="NusB-like"/>
    <property type="match status" value="1"/>
</dbReference>
<dbReference type="PANTHER" id="PTHR11078">
    <property type="entry name" value="N UTILIZATION SUBSTANCE PROTEIN B-RELATED"/>
    <property type="match status" value="1"/>
</dbReference>
<keyword evidence="5 6" id="KW-0804">Transcription</keyword>
<evidence type="ECO:0000256" key="5">
    <source>
        <dbReference type="ARBA" id="ARBA00023163"/>
    </source>
</evidence>
<keyword evidence="4 6" id="KW-0805">Transcription regulation</keyword>
<dbReference type="PANTHER" id="PTHR11078:SF3">
    <property type="entry name" value="ANTITERMINATION NUSB DOMAIN-CONTAINING PROTEIN"/>
    <property type="match status" value="1"/>
</dbReference>
<dbReference type="EMBL" id="MLCN01000014">
    <property type="protein sequence ID" value="ONG41024.1"/>
    <property type="molecule type" value="Genomic_DNA"/>
</dbReference>
<evidence type="ECO:0000313" key="8">
    <source>
        <dbReference type="EMBL" id="ONG41024.1"/>
    </source>
</evidence>
<evidence type="ECO:0000256" key="6">
    <source>
        <dbReference type="HAMAP-Rule" id="MF_00073"/>
    </source>
</evidence>
<keyword evidence="3 6" id="KW-0694">RNA-binding</keyword>
<reference evidence="8 9" key="1">
    <citation type="submission" date="2016-10" db="EMBL/GenBank/DDBJ databases">
        <title>Draft Genome sequence of Alkanindiges sp. strain H1.</title>
        <authorList>
            <person name="Subhash Y."/>
            <person name="Lee S."/>
        </authorList>
    </citation>
    <scope>NUCLEOTIDE SEQUENCE [LARGE SCALE GENOMIC DNA]</scope>
    <source>
        <strain evidence="8 9">H1</strain>
    </source>
</reference>
<evidence type="ECO:0000256" key="4">
    <source>
        <dbReference type="ARBA" id="ARBA00023015"/>
    </source>
</evidence>
<dbReference type="OrthoDB" id="9789556at2"/>
<evidence type="ECO:0000313" key="9">
    <source>
        <dbReference type="Proteomes" id="UP000192132"/>
    </source>
</evidence>
<dbReference type="InterPro" id="IPR011605">
    <property type="entry name" value="NusB_fam"/>
</dbReference>
<dbReference type="NCBIfam" id="TIGR01951">
    <property type="entry name" value="nusB"/>
    <property type="match status" value="1"/>
</dbReference>
<evidence type="ECO:0000256" key="2">
    <source>
        <dbReference type="ARBA" id="ARBA00022814"/>
    </source>
</evidence>
<proteinExistence type="inferred from homology"/>
<comment type="similarity">
    <text evidence="1 6">Belongs to the NusB family.</text>
</comment>
<gene>
    <name evidence="6" type="primary">nusB</name>
    <name evidence="8" type="ORF">BKE30_06255</name>
</gene>